<dbReference type="Proteomes" id="UP000286211">
    <property type="component" value="Unassembled WGS sequence"/>
</dbReference>
<feature type="transmembrane region" description="Helical" evidence="1">
    <location>
        <begin position="29"/>
        <end position="50"/>
    </location>
</feature>
<dbReference type="EMBL" id="QRNB01000083">
    <property type="protein sequence ID" value="RHK08648.1"/>
    <property type="molecule type" value="Genomic_DNA"/>
</dbReference>
<comment type="caution">
    <text evidence="3">The sequence shown here is derived from an EMBL/GenBank/DDBJ whole genome shotgun (WGS) entry which is preliminary data.</text>
</comment>
<organism evidence="3 4">
    <name type="scientific">Segatella copri</name>
    <dbReference type="NCBI Taxonomy" id="165179"/>
    <lineage>
        <taxon>Bacteria</taxon>
        <taxon>Pseudomonadati</taxon>
        <taxon>Bacteroidota</taxon>
        <taxon>Bacteroidia</taxon>
        <taxon>Bacteroidales</taxon>
        <taxon>Prevotellaceae</taxon>
        <taxon>Segatella</taxon>
    </lineage>
</organism>
<feature type="transmembrane region" description="Helical" evidence="1">
    <location>
        <begin position="161"/>
        <end position="177"/>
    </location>
</feature>
<feature type="transmembrane region" description="Helical" evidence="1">
    <location>
        <begin position="132"/>
        <end position="149"/>
    </location>
</feature>
<evidence type="ECO:0000256" key="1">
    <source>
        <dbReference type="SAM" id="Phobius"/>
    </source>
</evidence>
<evidence type="ECO:0000259" key="2">
    <source>
        <dbReference type="Pfam" id="PF01757"/>
    </source>
</evidence>
<feature type="transmembrane region" description="Helical" evidence="1">
    <location>
        <begin position="108"/>
        <end position="126"/>
    </location>
</feature>
<dbReference type="PANTHER" id="PTHR37312:SF1">
    <property type="entry name" value="MEMBRANE-BOUND ACYLTRANSFERASE YKRP-RELATED"/>
    <property type="match status" value="1"/>
</dbReference>
<protein>
    <recommendedName>
        <fullName evidence="2">Acyltransferase 3 domain-containing protein</fullName>
    </recommendedName>
</protein>
<dbReference type="InterPro" id="IPR002656">
    <property type="entry name" value="Acyl_transf_3_dom"/>
</dbReference>
<evidence type="ECO:0000313" key="4">
    <source>
        <dbReference type="Proteomes" id="UP000286211"/>
    </source>
</evidence>
<dbReference type="Pfam" id="PF01757">
    <property type="entry name" value="Acyl_transf_3"/>
    <property type="match status" value="1"/>
</dbReference>
<keyword evidence="1" id="KW-0812">Transmembrane</keyword>
<evidence type="ECO:0000313" key="3">
    <source>
        <dbReference type="EMBL" id="RHK08648.1"/>
    </source>
</evidence>
<dbReference type="AlphaFoldDB" id="A0A415EZ85"/>
<dbReference type="InterPro" id="IPR052734">
    <property type="entry name" value="Nod_factor_acetyltransferase"/>
</dbReference>
<dbReference type="GO" id="GO:0016747">
    <property type="term" value="F:acyltransferase activity, transferring groups other than amino-acyl groups"/>
    <property type="evidence" value="ECO:0007669"/>
    <property type="project" value="InterPro"/>
</dbReference>
<keyword evidence="1" id="KW-0472">Membrane</keyword>
<keyword evidence="1" id="KW-1133">Transmembrane helix</keyword>
<accession>A0A415EZ85</accession>
<proteinExistence type="predicted"/>
<name>A0A415EZ85_9BACT</name>
<gene>
    <name evidence="3" type="ORF">DW079_12630</name>
</gene>
<dbReference type="PANTHER" id="PTHR37312">
    <property type="entry name" value="MEMBRANE-BOUND ACYLTRANSFERASE YKRP-RELATED"/>
    <property type="match status" value="1"/>
</dbReference>
<sequence>MPLFFIIAGYFYHSKGIKESFAKDVKHLIYPYVLTALAIVLTYLSCSVVIENVDIKYWLIAMVYGSGSVNHSSILLAKVPPIGAIWFLLALFWCKNIYNVVNHYTKKPMIVSFLLSVAAILLDKYLINLPLAILPGIGAVMFYALGFFLKQIGGFAKINPFIGIFLILIWIVSFLTSDMSMVRCYYQNFIINVIGAIGGTYVLFLISDVLSTCRYPLHKVVIWGGQE</sequence>
<feature type="domain" description="Acyltransferase 3" evidence="2">
    <location>
        <begin position="1"/>
        <end position="210"/>
    </location>
</feature>
<reference evidence="3 4" key="1">
    <citation type="submission" date="2018-08" db="EMBL/GenBank/DDBJ databases">
        <title>A genome reference for cultivated species of the human gut microbiota.</title>
        <authorList>
            <person name="Zou Y."/>
            <person name="Xue W."/>
            <person name="Luo G."/>
        </authorList>
    </citation>
    <scope>NUCLEOTIDE SEQUENCE [LARGE SCALE GENOMIC DNA]</scope>
    <source>
        <strain evidence="3 4">AF46-2NS</strain>
    </source>
</reference>
<feature type="transmembrane region" description="Helical" evidence="1">
    <location>
        <begin position="189"/>
        <end position="210"/>
    </location>
</feature>